<dbReference type="InterPro" id="IPR036249">
    <property type="entry name" value="Thioredoxin-like_sf"/>
</dbReference>
<feature type="binding site" evidence="7">
    <location>
        <position position="79"/>
    </location>
    <ligand>
        <name>[2Fe-2S] cluster</name>
        <dbReference type="ChEBI" id="CHEBI:190135"/>
    </ligand>
</feature>
<protein>
    <submittedName>
        <fullName evidence="8">NADH-quinone oxidoreductase subunit NuoE</fullName>
        <ecNumber evidence="8">1.6.5.11</ecNumber>
    </submittedName>
</protein>
<comment type="cofactor">
    <cofactor evidence="6">
        <name>[2Fe-2S] cluster</name>
        <dbReference type="ChEBI" id="CHEBI:190135"/>
    </cofactor>
</comment>
<dbReference type="PANTHER" id="PTHR43342">
    <property type="entry name" value="NADH-QUINONE OXIDOREDUCTASE, E SUBUNIT"/>
    <property type="match status" value="1"/>
</dbReference>
<keyword evidence="3 7" id="KW-0479">Metal-binding</keyword>
<comment type="similarity">
    <text evidence="1">Belongs to the complex I 24 kDa subunit family.</text>
</comment>
<evidence type="ECO:0000256" key="6">
    <source>
        <dbReference type="ARBA" id="ARBA00034078"/>
    </source>
</evidence>
<accession>A0A7V1EJ56</accession>
<evidence type="ECO:0000256" key="1">
    <source>
        <dbReference type="ARBA" id="ARBA00010643"/>
    </source>
</evidence>
<keyword evidence="5 7" id="KW-0411">Iron-sulfur</keyword>
<dbReference type="Gene3D" id="3.40.30.10">
    <property type="entry name" value="Glutaredoxin"/>
    <property type="match status" value="1"/>
</dbReference>
<evidence type="ECO:0000313" key="8">
    <source>
        <dbReference type="EMBL" id="HDY60271.1"/>
    </source>
</evidence>
<evidence type="ECO:0000256" key="7">
    <source>
        <dbReference type="PIRSR" id="PIRSR000216-1"/>
    </source>
</evidence>
<dbReference type="InterPro" id="IPR042128">
    <property type="entry name" value="NuoE_dom"/>
</dbReference>
<keyword evidence="8" id="KW-0560">Oxidoreductase</keyword>
<comment type="cofactor">
    <cofactor evidence="7">
        <name>[2Fe-2S] cluster</name>
        <dbReference type="ChEBI" id="CHEBI:190135"/>
    </cofactor>
    <text evidence="7">Binds 1 [2Fe-2S] cluster.</text>
</comment>
<dbReference type="AlphaFoldDB" id="A0A7V1EJ56"/>
<dbReference type="GO" id="GO:0016491">
    <property type="term" value="F:oxidoreductase activity"/>
    <property type="evidence" value="ECO:0007669"/>
    <property type="project" value="UniProtKB-KW"/>
</dbReference>
<feature type="binding site" evidence="7">
    <location>
        <position position="115"/>
    </location>
    <ligand>
        <name>[2Fe-2S] cluster</name>
        <dbReference type="ChEBI" id="CHEBI:190135"/>
    </ligand>
</feature>
<dbReference type="FunFam" id="3.40.30.10:FF:000015">
    <property type="entry name" value="NADH-quinone oxidoreductase subunit E"/>
    <property type="match status" value="1"/>
</dbReference>
<evidence type="ECO:0000256" key="4">
    <source>
        <dbReference type="ARBA" id="ARBA00023004"/>
    </source>
</evidence>
<organism evidence="8">
    <name type="scientific">candidate division WOR-3 bacterium</name>
    <dbReference type="NCBI Taxonomy" id="2052148"/>
    <lineage>
        <taxon>Bacteria</taxon>
        <taxon>Bacteria division WOR-3</taxon>
    </lineage>
</organism>
<feature type="binding site" evidence="7">
    <location>
        <position position="119"/>
    </location>
    <ligand>
        <name>[2Fe-2S] cluster</name>
        <dbReference type="ChEBI" id="CHEBI:190135"/>
    </ligand>
</feature>
<evidence type="ECO:0000256" key="3">
    <source>
        <dbReference type="ARBA" id="ARBA00022723"/>
    </source>
</evidence>
<evidence type="ECO:0000256" key="2">
    <source>
        <dbReference type="ARBA" id="ARBA00022714"/>
    </source>
</evidence>
<dbReference type="InterPro" id="IPR002023">
    <property type="entry name" value="NuoE-like"/>
</dbReference>
<sequence length="154" mass="17280">MKNIDNIIRQYSEKKIDLIQVLHNIQNEYNYLPKDVLEYVSRALHIPLSKIYSIATFYAAFSLVPRGKHLCTVCMGTACHVRGAPAVLSRIEERLNIKSGETTPDNRFTLETVNCLGACALAPIVVIDGEYHGQTTVNKVDKLLEKYAKEEGKA</sequence>
<dbReference type="Pfam" id="PF01257">
    <property type="entry name" value="2Fe-2S_thioredx"/>
    <property type="match status" value="1"/>
</dbReference>
<keyword evidence="2 7" id="KW-0001">2Fe-2S</keyword>
<reference evidence="8" key="1">
    <citation type="journal article" date="2020" name="mSystems">
        <title>Genome- and Community-Level Interaction Insights into Carbon Utilization and Element Cycling Functions of Hydrothermarchaeota in Hydrothermal Sediment.</title>
        <authorList>
            <person name="Zhou Z."/>
            <person name="Liu Y."/>
            <person name="Xu W."/>
            <person name="Pan J."/>
            <person name="Luo Z.H."/>
            <person name="Li M."/>
        </authorList>
    </citation>
    <scope>NUCLEOTIDE SEQUENCE [LARGE SCALE GENOMIC DNA]</scope>
    <source>
        <strain evidence="8">SpSt-258</strain>
    </source>
</reference>
<dbReference type="SUPFAM" id="SSF52833">
    <property type="entry name" value="Thioredoxin-like"/>
    <property type="match status" value="1"/>
</dbReference>
<dbReference type="PANTHER" id="PTHR43342:SF2">
    <property type="entry name" value="POTENTIAL NAD-REDUCING HYDROGENASE SUBUNIT"/>
    <property type="match status" value="1"/>
</dbReference>
<dbReference type="InterPro" id="IPR041921">
    <property type="entry name" value="NuoE_N"/>
</dbReference>
<dbReference type="PROSITE" id="PS01099">
    <property type="entry name" value="COMPLEX1_24K"/>
    <property type="match status" value="1"/>
</dbReference>
<dbReference type="EMBL" id="DSKY01000022">
    <property type="protein sequence ID" value="HDY60271.1"/>
    <property type="molecule type" value="Genomic_DNA"/>
</dbReference>
<gene>
    <name evidence="8" type="primary">nuoE</name>
    <name evidence="8" type="ORF">ENP86_12135</name>
</gene>
<evidence type="ECO:0000256" key="5">
    <source>
        <dbReference type="ARBA" id="ARBA00023014"/>
    </source>
</evidence>
<dbReference type="Gene3D" id="1.10.10.1590">
    <property type="entry name" value="NADH-quinone oxidoreductase subunit E"/>
    <property type="match status" value="1"/>
</dbReference>
<dbReference type="PIRSF" id="PIRSF000216">
    <property type="entry name" value="NADH_DH_24kDa"/>
    <property type="match status" value="1"/>
</dbReference>
<dbReference type="EC" id="1.6.5.11" evidence="8"/>
<keyword evidence="4 7" id="KW-0408">Iron</keyword>
<dbReference type="GO" id="GO:0046872">
    <property type="term" value="F:metal ion binding"/>
    <property type="evidence" value="ECO:0007669"/>
    <property type="project" value="UniProtKB-KW"/>
</dbReference>
<dbReference type="CDD" id="cd03064">
    <property type="entry name" value="TRX_Fd_NuoE"/>
    <property type="match status" value="1"/>
</dbReference>
<dbReference type="InterPro" id="IPR028431">
    <property type="entry name" value="NADP_DH_HndA-like"/>
</dbReference>
<dbReference type="NCBIfam" id="NF005722">
    <property type="entry name" value="PRK07539.1-2"/>
    <property type="match status" value="1"/>
</dbReference>
<name>A0A7V1EJ56_UNCW3</name>
<dbReference type="GO" id="GO:0051537">
    <property type="term" value="F:2 iron, 2 sulfur cluster binding"/>
    <property type="evidence" value="ECO:0007669"/>
    <property type="project" value="UniProtKB-KW"/>
</dbReference>
<proteinExistence type="inferred from homology"/>
<comment type="caution">
    <text evidence="8">The sequence shown here is derived from an EMBL/GenBank/DDBJ whole genome shotgun (WGS) entry which is preliminary data.</text>
</comment>
<feature type="binding site" evidence="7">
    <location>
        <position position="74"/>
    </location>
    <ligand>
        <name>[2Fe-2S] cluster</name>
        <dbReference type="ChEBI" id="CHEBI:190135"/>
    </ligand>
</feature>